<dbReference type="Pfam" id="PF13843">
    <property type="entry name" value="DDE_Tnp_1_7"/>
    <property type="match status" value="1"/>
</dbReference>
<name>A0AAV0WKA8_9HEMI</name>
<sequence length="113" mass="13460">MASTDVGTEKVTSVKRYSQKHKKHINVSRPKLIAQYNQYMGLYSTTDLMDQNMATYRFGVLGKKWWWPIFTWLLEIPMNNSWTLYKKANSKQITQLDFRRDLVLTYLQRYGIA</sequence>
<evidence type="ECO:0000313" key="2">
    <source>
        <dbReference type="EMBL" id="CAI6356227.1"/>
    </source>
</evidence>
<organism evidence="2 3">
    <name type="scientific">Macrosiphum euphorbiae</name>
    <name type="common">potato aphid</name>
    <dbReference type="NCBI Taxonomy" id="13131"/>
    <lineage>
        <taxon>Eukaryota</taxon>
        <taxon>Metazoa</taxon>
        <taxon>Ecdysozoa</taxon>
        <taxon>Arthropoda</taxon>
        <taxon>Hexapoda</taxon>
        <taxon>Insecta</taxon>
        <taxon>Pterygota</taxon>
        <taxon>Neoptera</taxon>
        <taxon>Paraneoptera</taxon>
        <taxon>Hemiptera</taxon>
        <taxon>Sternorrhyncha</taxon>
        <taxon>Aphidomorpha</taxon>
        <taxon>Aphidoidea</taxon>
        <taxon>Aphididae</taxon>
        <taxon>Macrosiphini</taxon>
        <taxon>Macrosiphum</taxon>
    </lineage>
</organism>
<dbReference type="PANTHER" id="PTHR47272">
    <property type="entry name" value="DDE_TNP_1_7 DOMAIN-CONTAINING PROTEIN"/>
    <property type="match status" value="1"/>
</dbReference>
<proteinExistence type="predicted"/>
<dbReference type="AlphaFoldDB" id="A0AAV0WKA8"/>
<protein>
    <recommendedName>
        <fullName evidence="1">PiggyBac transposable element-derived protein domain-containing protein</fullName>
    </recommendedName>
</protein>
<comment type="caution">
    <text evidence="2">The sequence shown here is derived from an EMBL/GenBank/DDBJ whole genome shotgun (WGS) entry which is preliminary data.</text>
</comment>
<feature type="domain" description="PiggyBac transposable element-derived protein" evidence="1">
    <location>
        <begin position="14"/>
        <end position="82"/>
    </location>
</feature>
<dbReference type="EMBL" id="CARXXK010000002">
    <property type="protein sequence ID" value="CAI6356227.1"/>
    <property type="molecule type" value="Genomic_DNA"/>
</dbReference>
<dbReference type="InterPro" id="IPR029526">
    <property type="entry name" value="PGBD"/>
</dbReference>
<keyword evidence="3" id="KW-1185">Reference proteome</keyword>
<gene>
    <name evidence="2" type="ORF">MEUPH1_LOCUS11981</name>
</gene>
<dbReference type="Proteomes" id="UP001160148">
    <property type="component" value="Unassembled WGS sequence"/>
</dbReference>
<accession>A0AAV0WKA8</accession>
<evidence type="ECO:0000259" key="1">
    <source>
        <dbReference type="Pfam" id="PF13843"/>
    </source>
</evidence>
<evidence type="ECO:0000313" key="3">
    <source>
        <dbReference type="Proteomes" id="UP001160148"/>
    </source>
</evidence>
<reference evidence="2 3" key="1">
    <citation type="submission" date="2023-01" db="EMBL/GenBank/DDBJ databases">
        <authorList>
            <person name="Whitehead M."/>
        </authorList>
    </citation>
    <scope>NUCLEOTIDE SEQUENCE [LARGE SCALE GENOMIC DNA]</scope>
</reference>